<evidence type="ECO:0000313" key="3">
    <source>
        <dbReference type="Proteomes" id="UP000678499"/>
    </source>
</evidence>
<evidence type="ECO:0000313" key="2">
    <source>
        <dbReference type="EMBL" id="CAD7274544.1"/>
    </source>
</evidence>
<feature type="compositionally biased region" description="Polar residues" evidence="1">
    <location>
        <begin position="154"/>
        <end position="166"/>
    </location>
</feature>
<accession>A0A7R9BFW2</accession>
<sequence>MFPKSYGHITFVLFGDEPPGVCRVSYWFQINLLLCEADQLIIEAHAARLKSVATTHVHREFDTLGDMENHSNPPPPAMHPAMLMAAANPFVAYALGNQFIPHTQASVMQGAALIGPHGYFQGFPRLEGIPGYPAIVASSGTQPVHESIDHGAESSETWSTNPTSSNQERRGRDDERYKYDDRT</sequence>
<protein>
    <submittedName>
        <fullName evidence="2">Uncharacterized protein</fullName>
    </submittedName>
</protein>
<proteinExistence type="predicted"/>
<dbReference type="Proteomes" id="UP000678499">
    <property type="component" value="Unassembled WGS sequence"/>
</dbReference>
<dbReference type="EMBL" id="CAJPEX010000267">
    <property type="protein sequence ID" value="CAG0914696.1"/>
    <property type="molecule type" value="Genomic_DNA"/>
</dbReference>
<reference evidence="2" key="1">
    <citation type="submission" date="2020-11" db="EMBL/GenBank/DDBJ databases">
        <authorList>
            <person name="Tran Van P."/>
        </authorList>
    </citation>
    <scope>NUCLEOTIDE SEQUENCE</scope>
</reference>
<dbReference type="AlphaFoldDB" id="A0A7R9BFW2"/>
<feature type="region of interest" description="Disordered" evidence="1">
    <location>
        <begin position="140"/>
        <end position="183"/>
    </location>
</feature>
<dbReference type="EMBL" id="OA882304">
    <property type="protein sequence ID" value="CAD7274544.1"/>
    <property type="molecule type" value="Genomic_DNA"/>
</dbReference>
<feature type="compositionally biased region" description="Basic and acidic residues" evidence="1">
    <location>
        <begin position="167"/>
        <end position="183"/>
    </location>
</feature>
<evidence type="ECO:0000256" key="1">
    <source>
        <dbReference type="SAM" id="MobiDB-lite"/>
    </source>
</evidence>
<name>A0A7R9BFW2_9CRUS</name>
<organism evidence="2">
    <name type="scientific">Notodromas monacha</name>
    <dbReference type="NCBI Taxonomy" id="399045"/>
    <lineage>
        <taxon>Eukaryota</taxon>
        <taxon>Metazoa</taxon>
        <taxon>Ecdysozoa</taxon>
        <taxon>Arthropoda</taxon>
        <taxon>Crustacea</taxon>
        <taxon>Oligostraca</taxon>
        <taxon>Ostracoda</taxon>
        <taxon>Podocopa</taxon>
        <taxon>Podocopida</taxon>
        <taxon>Cypridocopina</taxon>
        <taxon>Cypridoidea</taxon>
        <taxon>Cyprididae</taxon>
        <taxon>Notodromas</taxon>
    </lineage>
</organism>
<keyword evidence="3" id="KW-1185">Reference proteome</keyword>
<gene>
    <name evidence="2" type="ORF">NMOB1V02_LOCUS2375</name>
</gene>